<proteinExistence type="inferred from homology"/>
<comment type="similarity">
    <text evidence="1">Belongs to the UPF0122 family.</text>
</comment>
<dbReference type="RefSeq" id="WP_330500393.1">
    <property type="nucleotide sequence ID" value="NZ_JAZDWZ010000001.1"/>
</dbReference>
<dbReference type="InterPro" id="IPR014284">
    <property type="entry name" value="RNA_pol_sigma-70_dom"/>
</dbReference>
<name>A0ABU7MKC9_9BACT</name>
<dbReference type="Proteomes" id="UP001344817">
    <property type="component" value="Unassembled WGS sequence"/>
</dbReference>
<gene>
    <name evidence="3" type="ORF">V2E24_00090</name>
</gene>
<evidence type="ECO:0000313" key="3">
    <source>
        <dbReference type="EMBL" id="MEE3927978.1"/>
    </source>
</evidence>
<organism evidence="3 4">
    <name type="scientific">Mycoplasmopsis ciconiae</name>
    <dbReference type="NCBI Taxonomy" id="561067"/>
    <lineage>
        <taxon>Bacteria</taxon>
        <taxon>Bacillati</taxon>
        <taxon>Mycoplasmatota</taxon>
        <taxon>Mycoplasmoidales</taxon>
        <taxon>Metamycoplasmataceae</taxon>
        <taxon>Mycoplasmopsis</taxon>
    </lineage>
</organism>
<dbReference type="InterPro" id="IPR013324">
    <property type="entry name" value="RNA_pol_sigma_r3/r4-like"/>
</dbReference>
<dbReference type="Gene3D" id="1.10.10.10">
    <property type="entry name" value="Winged helix-like DNA-binding domain superfamily/Winged helix DNA-binding domain"/>
    <property type="match status" value="1"/>
</dbReference>
<protein>
    <submittedName>
        <fullName evidence="3">Sigma-70 family RNA polymerase sigma factor</fullName>
    </submittedName>
</protein>
<keyword evidence="4" id="KW-1185">Reference proteome</keyword>
<dbReference type="InterPro" id="IPR007394">
    <property type="entry name" value="UPF0122"/>
</dbReference>
<sequence>MPSNLQDIETIEEYTLLFEKYQNFLTQNQKQVFMLYFFENLSYSEIAEIMATSRSAVYDTLKKAMTKLKKISVNIS</sequence>
<accession>A0ABU7MKC9</accession>
<dbReference type="PANTHER" id="PTHR40083:SF1">
    <property type="entry name" value="UPF0122 PROTEIN YLXM"/>
    <property type="match status" value="1"/>
</dbReference>
<dbReference type="SUPFAM" id="SSF88659">
    <property type="entry name" value="Sigma3 and sigma4 domains of RNA polymerase sigma factors"/>
    <property type="match status" value="1"/>
</dbReference>
<reference evidence="3" key="1">
    <citation type="submission" date="2024-01" db="EMBL/GenBank/DDBJ databases">
        <title>Genome sequence of Mycoplasma ciconiae type strain DSM 25251.</title>
        <authorList>
            <person name="Spergser J."/>
        </authorList>
    </citation>
    <scope>NUCLEOTIDE SEQUENCE [LARGE SCALE GENOMIC DNA]</scope>
    <source>
        <strain evidence="3">DSM 25251</strain>
    </source>
</reference>
<dbReference type="InterPro" id="IPR036388">
    <property type="entry name" value="WH-like_DNA-bd_sf"/>
</dbReference>
<evidence type="ECO:0000256" key="2">
    <source>
        <dbReference type="ARBA" id="ARBA00024764"/>
    </source>
</evidence>
<dbReference type="NCBIfam" id="TIGR02937">
    <property type="entry name" value="sigma70-ECF"/>
    <property type="match status" value="1"/>
</dbReference>
<evidence type="ECO:0000313" key="4">
    <source>
        <dbReference type="Proteomes" id="UP001344817"/>
    </source>
</evidence>
<comment type="caution">
    <text evidence="3">The sequence shown here is derived from an EMBL/GenBank/DDBJ whole genome shotgun (WGS) entry which is preliminary data.</text>
</comment>
<comment type="function">
    <text evidence="2">Might take part in the signal recognition particle (SRP) pathway. This is inferred from the conservation of its genetic proximity to ftsY/ffh. May be a regulatory protein.</text>
</comment>
<dbReference type="EMBL" id="JAZDWZ010000001">
    <property type="protein sequence ID" value="MEE3927978.1"/>
    <property type="molecule type" value="Genomic_DNA"/>
</dbReference>
<dbReference type="CDD" id="cd06171">
    <property type="entry name" value="Sigma70_r4"/>
    <property type="match status" value="1"/>
</dbReference>
<evidence type="ECO:0000256" key="1">
    <source>
        <dbReference type="ARBA" id="ARBA00008720"/>
    </source>
</evidence>
<dbReference type="Pfam" id="PF04297">
    <property type="entry name" value="UPF0122"/>
    <property type="match status" value="1"/>
</dbReference>
<dbReference type="PANTHER" id="PTHR40083">
    <property type="entry name" value="UPF0122 PROTEIN CBO2450/CLC_2298"/>
    <property type="match status" value="1"/>
</dbReference>